<dbReference type="EMBL" id="STGW01000004">
    <property type="protein sequence ID" value="THV14786.1"/>
    <property type="molecule type" value="Genomic_DNA"/>
</dbReference>
<dbReference type="Gene3D" id="3.40.50.720">
    <property type="entry name" value="NAD(P)-binding Rossmann-like Domain"/>
    <property type="match status" value="1"/>
</dbReference>
<dbReference type="SUPFAM" id="SSF51735">
    <property type="entry name" value="NAD(P)-binding Rossmann-fold domains"/>
    <property type="match status" value="1"/>
</dbReference>
<dbReference type="PANTHER" id="PTHR42760:SF115">
    <property type="entry name" value="3-OXOACYL-[ACYL-CARRIER-PROTEIN] REDUCTASE FABG"/>
    <property type="match status" value="1"/>
</dbReference>
<dbReference type="GO" id="GO:0016616">
    <property type="term" value="F:oxidoreductase activity, acting on the CH-OH group of donors, NAD or NADP as acceptor"/>
    <property type="evidence" value="ECO:0007669"/>
    <property type="project" value="TreeGrafter"/>
</dbReference>
<feature type="domain" description="Ketoreductase" evidence="3">
    <location>
        <begin position="9"/>
        <end position="186"/>
    </location>
</feature>
<dbReference type="OrthoDB" id="517007at2"/>
<dbReference type="PRINTS" id="PR00081">
    <property type="entry name" value="GDHRDH"/>
</dbReference>
<dbReference type="AlphaFoldDB" id="A0A4V4HKK7"/>
<organism evidence="4 5">
    <name type="scientific">Nocardioides caeni</name>
    <dbReference type="NCBI Taxonomy" id="574700"/>
    <lineage>
        <taxon>Bacteria</taxon>
        <taxon>Bacillati</taxon>
        <taxon>Actinomycetota</taxon>
        <taxon>Actinomycetes</taxon>
        <taxon>Propionibacteriales</taxon>
        <taxon>Nocardioidaceae</taxon>
        <taxon>Nocardioides</taxon>
    </lineage>
</organism>
<evidence type="ECO:0000256" key="2">
    <source>
        <dbReference type="ARBA" id="ARBA00023002"/>
    </source>
</evidence>
<dbReference type="InterPro" id="IPR057326">
    <property type="entry name" value="KR_dom"/>
</dbReference>
<comment type="caution">
    <text evidence="4">The sequence shown here is derived from an EMBL/GenBank/DDBJ whole genome shotgun (WGS) entry which is preliminary data.</text>
</comment>
<keyword evidence="2" id="KW-0560">Oxidoreductase</keyword>
<sequence length="250" mass="25839">MTTDLLAGRRILVTGGSRGLGLAMARAAGEAGAELVLAARSRTQLDVAVTGLAADGIAARAVATDLSDAAQVADLVASVSEGGLHGVIHAAGIQHREAAADFTDDDLRRVLDVNLESPFRLTRELVRHDACDTLRSVVLVGSLGSSIAIPRAVAYAASKAGLLGLARTLAAEWAPRGIRVNVLSPGYFHTELTADLLDDPVQHARVVGRIPMGRLGQPAELGGGAVFLLSDWASYVTGQQLIVDGGWLGA</sequence>
<dbReference type="InterPro" id="IPR002347">
    <property type="entry name" value="SDR_fam"/>
</dbReference>
<dbReference type="Pfam" id="PF13561">
    <property type="entry name" value="adh_short_C2"/>
    <property type="match status" value="1"/>
</dbReference>
<gene>
    <name evidence="4" type="ORF">E9934_09070</name>
</gene>
<reference evidence="4 5" key="1">
    <citation type="journal article" date="2009" name="Int. J. Syst. Evol. Microbiol.">
        <title>Nocardioides caeni sp. nov., isolated from wastewater.</title>
        <authorList>
            <person name="Yoon J.H."/>
            <person name="Kang S.J."/>
            <person name="Park S."/>
            <person name="Kim W."/>
            <person name="Oh T.K."/>
        </authorList>
    </citation>
    <scope>NUCLEOTIDE SEQUENCE [LARGE SCALE GENOMIC DNA]</scope>
    <source>
        <strain evidence="4 5">DSM 23134</strain>
    </source>
</reference>
<protein>
    <submittedName>
        <fullName evidence="4">SDR family oxidoreductase</fullName>
    </submittedName>
</protein>
<dbReference type="InterPro" id="IPR020904">
    <property type="entry name" value="Sc_DH/Rdtase_CS"/>
</dbReference>
<dbReference type="SMART" id="SM00822">
    <property type="entry name" value="PKS_KR"/>
    <property type="match status" value="1"/>
</dbReference>
<dbReference type="RefSeq" id="WP_136562548.1">
    <property type="nucleotide sequence ID" value="NZ_BAABLS010000008.1"/>
</dbReference>
<dbReference type="FunFam" id="3.40.50.720:FF:000084">
    <property type="entry name" value="Short-chain dehydrogenase reductase"/>
    <property type="match status" value="1"/>
</dbReference>
<evidence type="ECO:0000313" key="4">
    <source>
        <dbReference type="EMBL" id="THV14786.1"/>
    </source>
</evidence>
<dbReference type="Proteomes" id="UP000307087">
    <property type="component" value="Unassembled WGS sequence"/>
</dbReference>
<evidence type="ECO:0000313" key="5">
    <source>
        <dbReference type="Proteomes" id="UP000307087"/>
    </source>
</evidence>
<dbReference type="PANTHER" id="PTHR42760">
    <property type="entry name" value="SHORT-CHAIN DEHYDROGENASES/REDUCTASES FAMILY MEMBER"/>
    <property type="match status" value="1"/>
</dbReference>
<proteinExistence type="inferred from homology"/>
<evidence type="ECO:0000256" key="1">
    <source>
        <dbReference type="ARBA" id="ARBA00006484"/>
    </source>
</evidence>
<dbReference type="InterPro" id="IPR036291">
    <property type="entry name" value="NAD(P)-bd_dom_sf"/>
</dbReference>
<keyword evidence="5" id="KW-1185">Reference proteome</keyword>
<dbReference type="PROSITE" id="PS00061">
    <property type="entry name" value="ADH_SHORT"/>
    <property type="match status" value="1"/>
</dbReference>
<comment type="similarity">
    <text evidence="1">Belongs to the short-chain dehydrogenases/reductases (SDR) family.</text>
</comment>
<accession>A0A4V4HKK7</accession>
<name>A0A4V4HKK7_9ACTN</name>
<evidence type="ECO:0000259" key="3">
    <source>
        <dbReference type="SMART" id="SM00822"/>
    </source>
</evidence>